<feature type="domain" description="UBC core" evidence="16">
    <location>
        <begin position="1"/>
        <end position="145"/>
    </location>
</feature>
<evidence type="ECO:0000256" key="7">
    <source>
        <dbReference type="ARBA" id="ARBA00060202"/>
    </source>
</evidence>
<keyword evidence="18" id="KW-1185">Reference proteome</keyword>
<dbReference type="OrthoDB" id="269518at2759"/>
<feature type="active site" description="Glycyl thioester intermediate" evidence="14">
    <location>
        <position position="82"/>
    </location>
</feature>
<evidence type="ECO:0000256" key="14">
    <source>
        <dbReference type="PROSITE-ProRule" id="PRU10133"/>
    </source>
</evidence>
<keyword evidence="5" id="KW-0832">Ubl conjugation</keyword>
<evidence type="ECO:0000256" key="1">
    <source>
        <dbReference type="ARBA" id="ARBA00022679"/>
    </source>
</evidence>
<dbReference type="PROSITE" id="PS50127">
    <property type="entry name" value="UBC_2"/>
    <property type="match status" value="1"/>
</dbReference>
<dbReference type="Pfam" id="PF00179">
    <property type="entry name" value="UQ_con"/>
    <property type="match status" value="1"/>
</dbReference>
<dbReference type="PROSITE" id="PS00183">
    <property type="entry name" value="UBC_1"/>
    <property type="match status" value="1"/>
</dbReference>
<comment type="function">
    <text evidence="7">Accepts ubiquitin from the E1 complex and catalyzes its covalent attachment to other proteins. E2 ubiquitin conjugating enzyme that transfers ubiquitin to MAEA, a core component of the CTLH E3 ubiquitin-protein ligase complex. In vitro catalyzes 'Lys-11'- and 'Lys-48'-linked polyubiquitination. Capable, in vitro, to ubiquitinate histone H2A.</text>
</comment>
<evidence type="ECO:0000256" key="2">
    <source>
        <dbReference type="ARBA" id="ARBA00022741"/>
    </source>
</evidence>
<accession>A0A1R2BEF2</accession>
<evidence type="ECO:0000313" key="17">
    <source>
        <dbReference type="EMBL" id="OMJ75142.1"/>
    </source>
</evidence>
<gene>
    <name evidence="17" type="ORF">SteCoe_25763</name>
</gene>
<dbReference type="CDD" id="cd23797">
    <property type="entry name" value="UBCc_UBE2H"/>
    <property type="match status" value="1"/>
</dbReference>
<protein>
    <recommendedName>
        <fullName evidence="9">Ubiquitin-conjugating enzyme E2 H</fullName>
    </recommendedName>
    <alternativeName>
        <fullName evidence="12">(E3-independent) E2 ubiquitin-conjugating enzyme H</fullName>
    </alternativeName>
    <alternativeName>
        <fullName evidence="10">E2 ubiquitin-conjugating enzyme H</fullName>
    </alternativeName>
    <alternativeName>
        <fullName evidence="13">Ubiquitin carrier protein H</fullName>
    </alternativeName>
    <alternativeName>
        <fullName evidence="11">Ubiquitin-protein ligase H</fullName>
    </alternativeName>
</protein>
<dbReference type="InterPro" id="IPR023313">
    <property type="entry name" value="UBQ-conjugating_AS"/>
</dbReference>
<evidence type="ECO:0000313" key="18">
    <source>
        <dbReference type="Proteomes" id="UP000187209"/>
    </source>
</evidence>
<dbReference type="GO" id="GO:0005524">
    <property type="term" value="F:ATP binding"/>
    <property type="evidence" value="ECO:0007669"/>
    <property type="project" value="UniProtKB-UniRule"/>
</dbReference>
<keyword evidence="6" id="KW-0007">Acetylation</keyword>
<sequence>MNNRRRDNDVVKLMMLYKVTINHDKMSDITVEFPGPKGSLYEGGLFKVHIDIPDKYPIRSPSVGFETRIFHPNVDEASGSICLDVLNETWSPMFDLKNIFEVFLPQLLMYPNPHHPLNGFAANLMINSPAQYQKRVKEMVAKYSLLYEESESDISIENMSELSETSDLDQDLI</sequence>
<organism evidence="17 18">
    <name type="scientific">Stentor coeruleus</name>
    <dbReference type="NCBI Taxonomy" id="5963"/>
    <lineage>
        <taxon>Eukaryota</taxon>
        <taxon>Sar</taxon>
        <taxon>Alveolata</taxon>
        <taxon>Ciliophora</taxon>
        <taxon>Postciliodesmatophora</taxon>
        <taxon>Heterotrichea</taxon>
        <taxon>Heterotrichida</taxon>
        <taxon>Stentoridae</taxon>
        <taxon>Stentor</taxon>
    </lineage>
</organism>
<evidence type="ECO:0000259" key="16">
    <source>
        <dbReference type="PROSITE" id="PS50127"/>
    </source>
</evidence>
<name>A0A1R2BEF2_9CILI</name>
<evidence type="ECO:0000256" key="4">
    <source>
        <dbReference type="ARBA" id="ARBA00022840"/>
    </source>
</evidence>
<dbReference type="EMBL" id="MPUH01000707">
    <property type="protein sequence ID" value="OMJ75142.1"/>
    <property type="molecule type" value="Genomic_DNA"/>
</dbReference>
<proteinExistence type="inferred from homology"/>
<reference evidence="17 18" key="1">
    <citation type="submission" date="2016-11" db="EMBL/GenBank/DDBJ databases">
        <title>The macronuclear genome of Stentor coeruleus: a giant cell with tiny introns.</title>
        <authorList>
            <person name="Slabodnick M."/>
            <person name="Ruby J.G."/>
            <person name="Reiff S.B."/>
            <person name="Swart E.C."/>
            <person name="Gosai S."/>
            <person name="Prabakaran S."/>
            <person name="Witkowska E."/>
            <person name="Larue G.E."/>
            <person name="Fisher S."/>
            <person name="Freeman R.M."/>
            <person name="Gunawardena J."/>
            <person name="Chu W."/>
            <person name="Stover N.A."/>
            <person name="Gregory B.D."/>
            <person name="Nowacki M."/>
            <person name="Derisi J."/>
            <person name="Roy S.W."/>
            <person name="Marshall W.F."/>
            <person name="Sood P."/>
        </authorList>
    </citation>
    <scope>NUCLEOTIDE SEQUENCE [LARGE SCALE GENOMIC DNA]</scope>
    <source>
        <strain evidence="17">WM001</strain>
    </source>
</reference>
<comment type="caution">
    <text evidence="17">The sequence shown here is derived from an EMBL/GenBank/DDBJ whole genome shotgun (WGS) entry which is preliminary data.</text>
</comment>
<dbReference type="AlphaFoldDB" id="A0A1R2BEF2"/>
<comment type="subunit">
    <text evidence="8">Interacts with MAEA and WDR26, components of the CTLH complex that contains GID4, RANBP9 and/or RANBP10, MKLN1, MAEA, RMND5A (or alternatively its paralog RMND5B), GID8, ARMC8, WDR26 and YPEL5.</text>
</comment>
<evidence type="ECO:0000256" key="12">
    <source>
        <dbReference type="ARBA" id="ARBA00078369"/>
    </source>
</evidence>
<evidence type="ECO:0000256" key="13">
    <source>
        <dbReference type="ARBA" id="ARBA00082119"/>
    </source>
</evidence>
<evidence type="ECO:0000256" key="15">
    <source>
        <dbReference type="RuleBase" id="RU362109"/>
    </source>
</evidence>
<dbReference type="GO" id="GO:0004842">
    <property type="term" value="F:ubiquitin-protein transferase activity"/>
    <property type="evidence" value="ECO:0007669"/>
    <property type="project" value="UniProtKB-ARBA"/>
</dbReference>
<dbReference type="SUPFAM" id="SSF54495">
    <property type="entry name" value="UBC-like"/>
    <property type="match status" value="1"/>
</dbReference>
<evidence type="ECO:0000256" key="3">
    <source>
        <dbReference type="ARBA" id="ARBA00022786"/>
    </source>
</evidence>
<keyword evidence="2 15" id="KW-0547">Nucleotide-binding</keyword>
<dbReference type="PANTHER" id="PTHR24068">
    <property type="entry name" value="UBIQUITIN-CONJUGATING ENZYME E2"/>
    <property type="match status" value="1"/>
</dbReference>
<evidence type="ECO:0000256" key="11">
    <source>
        <dbReference type="ARBA" id="ARBA00077502"/>
    </source>
</evidence>
<dbReference type="Proteomes" id="UP000187209">
    <property type="component" value="Unassembled WGS sequence"/>
</dbReference>
<evidence type="ECO:0000256" key="8">
    <source>
        <dbReference type="ARBA" id="ARBA00063081"/>
    </source>
</evidence>
<comment type="similarity">
    <text evidence="15">Belongs to the ubiquitin-conjugating enzyme family.</text>
</comment>
<dbReference type="SMART" id="SM00212">
    <property type="entry name" value="UBCc"/>
    <property type="match status" value="1"/>
</dbReference>
<keyword evidence="1" id="KW-0808">Transferase</keyword>
<evidence type="ECO:0000256" key="5">
    <source>
        <dbReference type="ARBA" id="ARBA00022843"/>
    </source>
</evidence>
<dbReference type="FunFam" id="3.10.110.10:FF:000078">
    <property type="entry name" value="ubiquitin-conjugating enzyme E2 H isoform X2"/>
    <property type="match status" value="1"/>
</dbReference>
<keyword evidence="4 15" id="KW-0067">ATP-binding</keyword>
<evidence type="ECO:0000256" key="10">
    <source>
        <dbReference type="ARBA" id="ARBA00076312"/>
    </source>
</evidence>
<evidence type="ECO:0000256" key="9">
    <source>
        <dbReference type="ARBA" id="ARBA00072436"/>
    </source>
</evidence>
<keyword evidence="3 15" id="KW-0833">Ubl conjugation pathway</keyword>
<dbReference type="InterPro" id="IPR000608">
    <property type="entry name" value="UBC"/>
</dbReference>
<evidence type="ECO:0000256" key="6">
    <source>
        <dbReference type="ARBA" id="ARBA00022990"/>
    </source>
</evidence>
<dbReference type="Gene3D" id="3.10.110.10">
    <property type="entry name" value="Ubiquitin Conjugating Enzyme"/>
    <property type="match status" value="1"/>
</dbReference>
<dbReference type="InterPro" id="IPR016135">
    <property type="entry name" value="UBQ-conjugating_enzyme/RWD"/>
</dbReference>